<reference evidence="4" key="1">
    <citation type="journal article" date="2019" name="Int. J. Syst. Evol. Microbiol.">
        <title>The Global Catalogue of Microorganisms (GCM) 10K type strain sequencing project: providing services to taxonomists for standard genome sequencing and annotation.</title>
        <authorList>
            <consortium name="The Broad Institute Genomics Platform"/>
            <consortium name="The Broad Institute Genome Sequencing Center for Infectious Disease"/>
            <person name="Wu L."/>
            <person name="Ma J."/>
        </authorList>
    </citation>
    <scope>NUCLEOTIDE SEQUENCE [LARGE SCALE GENOMIC DNA]</scope>
    <source>
        <strain evidence="4">JCM 18324</strain>
    </source>
</reference>
<feature type="domain" description="Histidine kinase/HSP90-like ATPase" evidence="2">
    <location>
        <begin position="25"/>
        <end position="139"/>
    </location>
</feature>
<dbReference type="Proteomes" id="UP001501147">
    <property type="component" value="Unassembled WGS sequence"/>
</dbReference>
<protein>
    <recommendedName>
        <fullName evidence="2">Histidine kinase/HSP90-like ATPase domain-containing protein</fullName>
    </recommendedName>
</protein>
<dbReference type="CDD" id="cd16936">
    <property type="entry name" value="HATPase_RsbW-like"/>
    <property type="match status" value="1"/>
</dbReference>
<evidence type="ECO:0000313" key="4">
    <source>
        <dbReference type="Proteomes" id="UP001501147"/>
    </source>
</evidence>
<comment type="caution">
    <text evidence="3">The sequence shown here is derived from an EMBL/GenBank/DDBJ whole genome shotgun (WGS) entry which is preliminary data.</text>
</comment>
<dbReference type="InterPro" id="IPR003594">
    <property type="entry name" value="HATPase_dom"/>
</dbReference>
<evidence type="ECO:0000313" key="3">
    <source>
        <dbReference type="EMBL" id="GAA4765070.1"/>
    </source>
</evidence>
<sequence>MLHEPVSPPSAPAGPPPAARRLTLPHAPVAVPLARAAVRAALAAAGLPADRDTAELLTAELVANAVEHTPGGTPIELVVETLPRGCRVEVRDAGPPLPDPAPRTGALWREDGRGLVLLRALSATHGHRCTEGGKAVWFTLSARR</sequence>
<dbReference type="PANTHER" id="PTHR35526:SF3">
    <property type="entry name" value="ANTI-SIGMA-F FACTOR RSBW"/>
    <property type="match status" value="1"/>
</dbReference>
<gene>
    <name evidence="3" type="ORF">GCM10023329_08840</name>
</gene>
<dbReference type="Gene3D" id="3.30.565.10">
    <property type="entry name" value="Histidine kinase-like ATPase, C-terminal domain"/>
    <property type="match status" value="1"/>
</dbReference>
<proteinExistence type="predicted"/>
<evidence type="ECO:0000256" key="1">
    <source>
        <dbReference type="ARBA" id="ARBA00022527"/>
    </source>
</evidence>
<accession>A0ABP8ZSM5</accession>
<dbReference type="SUPFAM" id="SSF55874">
    <property type="entry name" value="ATPase domain of HSP90 chaperone/DNA topoisomerase II/histidine kinase"/>
    <property type="match status" value="1"/>
</dbReference>
<dbReference type="EMBL" id="BAABJV010000001">
    <property type="protein sequence ID" value="GAA4765070.1"/>
    <property type="molecule type" value="Genomic_DNA"/>
</dbReference>
<dbReference type="PANTHER" id="PTHR35526">
    <property type="entry name" value="ANTI-SIGMA-F FACTOR RSBW-RELATED"/>
    <property type="match status" value="1"/>
</dbReference>
<dbReference type="InterPro" id="IPR050267">
    <property type="entry name" value="Anti-sigma-factor_SerPK"/>
</dbReference>
<dbReference type="InterPro" id="IPR036890">
    <property type="entry name" value="HATPase_C_sf"/>
</dbReference>
<evidence type="ECO:0000259" key="2">
    <source>
        <dbReference type="Pfam" id="PF13581"/>
    </source>
</evidence>
<name>A0ABP8ZSM5_9ACTN</name>
<organism evidence="3 4">
    <name type="scientific">Streptomyces sanyensis</name>
    <dbReference type="NCBI Taxonomy" id="568869"/>
    <lineage>
        <taxon>Bacteria</taxon>
        <taxon>Bacillati</taxon>
        <taxon>Actinomycetota</taxon>
        <taxon>Actinomycetes</taxon>
        <taxon>Kitasatosporales</taxon>
        <taxon>Streptomycetaceae</taxon>
        <taxon>Streptomyces</taxon>
    </lineage>
</organism>
<dbReference type="RefSeq" id="WP_345609541.1">
    <property type="nucleotide sequence ID" value="NZ_BAABJV010000001.1"/>
</dbReference>
<keyword evidence="4" id="KW-1185">Reference proteome</keyword>
<keyword evidence="1" id="KW-0418">Kinase</keyword>
<keyword evidence="1" id="KW-0808">Transferase</keyword>
<keyword evidence="1" id="KW-0723">Serine/threonine-protein kinase</keyword>
<dbReference type="Pfam" id="PF13581">
    <property type="entry name" value="HATPase_c_2"/>
    <property type="match status" value="1"/>
</dbReference>